<evidence type="ECO:0000313" key="1">
    <source>
        <dbReference type="EMBL" id="BBO75048.1"/>
    </source>
</evidence>
<protein>
    <submittedName>
        <fullName evidence="1">Uncharacterized protein</fullName>
    </submittedName>
</protein>
<dbReference type="EMBL" id="AP021875">
    <property type="protein sequence ID" value="BBO75048.1"/>
    <property type="molecule type" value="Genomic_DNA"/>
</dbReference>
<sequence length="53" mass="6074">MSEESGRMESEEKWDEDIGRFGVKTLSIGISNETIWVSAIRAVKDSVKWSNRK</sequence>
<reference evidence="1 2" key="1">
    <citation type="submission" date="2019-11" db="EMBL/GenBank/DDBJ databases">
        <title>Comparative genomics of hydrocarbon-degrading Desulfosarcina strains.</title>
        <authorList>
            <person name="Watanabe M."/>
            <person name="Kojima H."/>
            <person name="Fukui M."/>
        </authorList>
    </citation>
    <scope>NUCLEOTIDE SEQUENCE [LARGE SCALE GENOMIC DNA]</scope>
    <source>
        <strain evidence="1 2">PP31</strain>
    </source>
</reference>
<evidence type="ECO:0000313" key="2">
    <source>
        <dbReference type="Proteomes" id="UP000427769"/>
    </source>
</evidence>
<organism evidence="1 2">
    <name type="scientific">Desulfosarcina widdelii</name>
    <dbReference type="NCBI Taxonomy" id="947919"/>
    <lineage>
        <taxon>Bacteria</taxon>
        <taxon>Pseudomonadati</taxon>
        <taxon>Thermodesulfobacteriota</taxon>
        <taxon>Desulfobacteria</taxon>
        <taxon>Desulfobacterales</taxon>
        <taxon>Desulfosarcinaceae</taxon>
        <taxon>Desulfosarcina</taxon>
    </lineage>
</organism>
<gene>
    <name evidence="1" type="ORF">DSCW_24650</name>
</gene>
<dbReference type="Proteomes" id="UP000427769">
    <property type="component" value="Chromosome"/>
</dbReference>
<keyword evidence="2" id="KW-1185">Reference proteome</keyword>
<proteinExistence type="predicted"/>
<dbReference type="AlphaFoldDB" id="A0A5K7Z288"/>
<dbReference type="KEGG" id="dwd:DSCW_24650"/>
<name>A0A5K7Z288_9BACT</name>
<accession>A0A5K7Z288</accession>